<feature type="compositionally biased region" description="Basic and acidic residues" evidence="3">
    <location>
        <begin position="326"/>
        <end position="365"/>
    </location>
</feature>
<feature type="compositionally biased region" description="Basic and acidic residues" evidence="3">
    <location>
        <begin position="398"/>
        <end position="410"/>
    </location>
</feature>
<dbReference type="InParanoid" id="A0A1S3IBY7"/>
<dbReference type="PANTHER" id="PTHR14140:SF27">
    <property type="entry name" value="OS04G0289800 PROTEIN"/>
    <property type="match status" value="1"/>
</dbReference>
<evidence type="ECO:0000313" key="6">
    <source>
        <dbReference type="RefSeq" id="XP_013395770.1"/>
    </source>
</evidence>
<feature type="compositionally biased region" description="Polar residues" evidence="3">
    <location>
        <begin position="368"/>
        <end position="377"/>
    </location>
</feature>
<dbReference type="InterPro" id="IPR015947">
    <property type="entry name" value="PUA-like_sf"/>
</dbReference>
<dbReference type="FunFam" id="2.30.280.10:FF:000005">
    <property type="entry name" value="E3 ubiquitin-protein ligase UHRF1"/>
    <property type="match status" value="1"/>
</dbReference>
<dbReference type="RefSeq" id="XP_013395770.1">
    <property type="nucleotide sequence ID" value="XM_013540316.1"/>
</dbReference>
<dbReference type="GO" id="GO:0044027">
    <property type="term" value="P:negative regulation of gene expression via chromosomal CpG island methylation"/>
    <property type="evidence" value="ECO:0007669"/>
    <property type="project" value="TreeGrafter"/>
</dbReference>
<feature type="domain" description="YDG" evidence="4">
    <location>
        <begin position="115"/>
        <end position="266"/>
    </location>
</feature>
<reference evidence="6" key="1">
    <citation type="submission" date="2025-08" db="UniProtKB">
        <authorList>
            <consortium name="RefSeq"/>
        </authorList>
    </citation>
    <scope>IDENTIFICATION</scope>
    <source>
        <tissue evidence="6">Gonads</tissue>
    </source>
</reference>
<feature type="compositionally biased region" description="Acidic residues" evidence="3">
    <location>
        <begin position="89"/>
        <end position="100"/>
    </location>
</feature>
<dbReference type="Gene3D" id="2.30.280.10">
    <property type="entry name" value="SRA-YDG"/>
    <property type="match status" value="1"/>
</dbReference>
<dbReference type="GO" id="GO:0016567">
    <property type="term" value="P:protein ubiquitination"/>
    <property type="evidence" value="ECO:0007669"/>
    <property type="project" value="TreeGrafter"/>
</dbReference>
<sequence>MPSRELSEYEKLRLKNIEDNKKILAQLGLLNPFKPLPRIVTGGVKRKRPQSNTPTKKRVIEETDKEYGSVHEVGRRRRSLRVRGKTPEETAELEDEEDEEYTPKKIYPKRENSYGAIEGVDVGFIWETRMECSRAGIHRPPVSGIHGGEHGAYSIALSGGYDDNVDLGECFTYTGEGGRDLRGTKANPKNLRTAPQSKDQTLTRGNLALYNSVESGHPVRVIRGYKLTSSFAPEEGYRYDGLYTVTKAWFSTGVSGFGVWRFALKRCPDQAPPPWTLTYAESPSKDKHKDVEETDPSAHQQEISAPDACDEEAAGTATTKILENQDVGKDDTKDGDKDDITADTDVDKDGDTEIKDHDNDSKSDISEGDSNGSPTSSEVDKEFDQVEDAAPHSPPSESDSRDSELSEASR</sequence>
<feature type="region of interest" description="Disordered" evidence="3">
    <location>
        <begin position="78"/>
        <end position="104"/>
    </location>
</feature>
<dbReference type="InterPro" id="IPR036987">
    <property type="entry name" value="SRA-YDG_sf"/>
</dbReference>
<dbReference type="OrthoDB" id="2270193at2759"/>
<dbReference type="GeneID" id="106162885"/>
<evidence type="ECO:0000259" key="4">
    <source>
        <dbReference type="PROSITE" id="PS51015"/>
    </source>
</evidence>
<dbReference type="SUPFAM" id="SSF88697">
    <property type="entry name" value="PUA domain-like"/>
    <property type="match status" value="1"/>
</dbReference>
<dbReference type="InterPro" id="IPR045134">
    <property type="entry name" value="UHRF1/2-like"/>
</dbReference>
<dbReference type="PROSITE" id="PS51015">
    <property type="entry name" value="YDG"/>
    <property type="match status" value="1"/>
</dbReference>
<dbReference type="STRING" id="7574.A0A1S3IBY7"/>
<proteinExistence type="predicted"/>
<accession>A0A1S3IBY7</accession>
<organism evidence="5 6">
    <name type="scientific">Lingula anatina</name>
    <name type="common">Brachiopod</name>
    <name type="synonym">Lingula unguis</name>
    <dbReference type="NCBI Taxonomy" id="7574"/>
    <lineage>
        <taxon>Eukaryota</taxon>
        <taxon>Metazoa</taxon>
        <taxon>Spiralia</taxon>
        <taxon>Lophotrochozoa</taxon>
        <taxon>Brachiopoda</taxon>
        <taxon>Linguliformea</taxon>
        <taxon>Lingulata</taxon>
        <taxon>Lingulida</taxon>
        <taxon>Linguloidea</taxon>
        <taxon>Lingulidae</taxon>
        <taxon>Lingula</taxon>
    </lineage>
</organism>
<name>A0A1S3IBY7_LINAN</name>
<evidence type="ECO:0000313" key="5">
    <source>
        <dbReference type="Proteomes" id="UP000085678"/>
    </source>
</evidence>
<feature type="region of interest" description="Disordered" evidence="3">
    <location>
        <begin position="271"/>
        <end position="410"/>
    </location>
</feature>
<protein>
    <submittedName>
        <fullName evidence="6">E3 ubiquitin-protein ligase UHRF1-like</fullName>
    </submittedName>
</protein>
<dbReference type="GO" id="GO:0005634">
    <property type="term" value="C:nucleus"/>
    <property type="evidence" value="ECO:0007669"/>
    <property type="project" value="UniProtKB-SubCell"/>
</dbReference>
<keyword evidence="5" id="KW-1185">Reference proteome</keyword>
<dbReference type="PANTHER" id="PTHR14140">
    <property type="entry name" value="E3 UBIQUITIN-PROTEIN LIGASE UHRF-RELATED"/>
    <property type="match status" value="1"/>
</dbReference>
<comment type="subcellular location">
    <subcellularLocation>
        <location evidence="2">Nucleus</location>
    </subcellularLocation>
</comment>
<dbReference type="AlphaFoldDB" id="A0A1S3IBY7"/>
<dbReference type="SMART" id="SM00466">
    <property type="entry name" value="SRA"/>
    <property type="match status" value="1"/>
</dbReference>
<dbReference type="Pfam" id="PF02182">
    <property type="entry name" value="SAD_SRA"/>
    <property type="match status" value="1"/>
</dbReference>
<dbReference type="InterPro" id="IPR003105">
    <property type="entry name" value="SRA_YDG"/>
</dbReference>
<dbReference type="Proteomes" id="UP000085678">
    <property type="component" value="Unplaced"/>
</dbReference>
<dbReference type="GO" id="GO:0061630">
    <property type="term" value="F:ubiquitin protein ligase activity"/>
    <property type="evidence" value="ECO:0007669"/>
    <property type="project" value="TreeGrafter"/>
</dbReference>
<evidence type="ECO:0000256" key="1">
    <source>
        <dbReference type="ARBA" id="ARBA00023242"/>
    </source>
</evidence>
<dbReference type="OMA" id="WFETRME"/>
<gene>
    <name evidence="6" type="primary">LOC106162885</name>
</gene>
<evidence type="ECO:0000256" key="2">
    <source>
        <dbReference type="PROSITE-ProRule" id="PRU00358"/>
    </source>
</evidence>
<evidence type="ECO:0000256" key="3">
    <source>
        <dbReference type="SAM" id="MobiDB-lite"/>
    </source>
</evidence>
<dbReference type="KEGG" id="lak:106162885"/>
<keyword evidence="1 2" id="KW-0539">Nucleus</keyword>